<evidence type="ECO:0000313" key="3">
    <source>
        <dbReference type="Proteomes" id="UP000324738"/>
    </source>
</evidence>
<evidence type="ECO:0000256" key="1">
    <source>
        <dbReference type="SAM" id="Phobius"/>
    </source>
</evidence>
<dbReference type="EMBL" id="VTWH01000001">
    <property type="protein sequence ID" value="KAA0971804.1"/>
    <property type="molecule type" value="Genomic_DNA"/>
</dbReference>
<accession>A0A5B0DYE0</accession>
<evidence type="ECO:0000313" key="2">
    <source>
        <dbReference type="EMBL" id="KAA0971804.1"/>
    </source>
</evidence>
<comment type="caution">
    <text evidence="2">The sequence shown here is derived from an EMBL/GenBank/DDBJ whole genome shotgun (WGS) entry which is preliminary data.</text>
</comment>
<organism evidence="2 3">
    <name type="scientific">Aureimonas fodinaquatilis</name>
    <dbReference type="NCBI Taxonomy" id="2565783"/>
    <lineage>
        <taxon>Bacteria</taxon>
        <taxon>Pseudomonadati</taxon>
        <taxon>Pseudomonadota</taxon>
        <taxon>Alphaproteobacteria</taxon>
        <taxon>Hyphomicrobiales</taxon>
        <taxon>Aurantimonadaceae</taxon>
        <taxon>Aureimonas</taxon>
    </lineage>
</organism>
<dbReference type="Pfam" id="PF05545">
    <property type="entry name" value="FixQ"/>
    <property type="match status" value="1"/>
</dbReference>
<protein>
    <submittedName>
        <fullName evidence="2">Cbb3-type cytochrome c oxidase subunit 3</fullName>
    </submittedName>
</protein>
<reference evidence="2 3" key="1">
    <citation type="submission" date="2019-08" db="EMBL/GenBank/DDBJ databases">
        <title>Aureimonas fodiniaquatilis sp. nov., isolated from a coal mine wastewater.</title>
        <authorList>
            <person name="Kim W."/>
        </authorList>
    </citation>
    <scope>NUCLEOTIDE SEQUENCE [LARGE SCALE GENOMIC DNA]</scope>
    <source>
        <strain evidence="2 3">CAU 1482</strain>
    </source>
</reference>
<gene>
    <name evidence="2" type="ORF">FPY71_01340</name>
</gene>
<dbReference type="Proteomes" id="UP000324738">
    <property type="component" value="Unassembled WGS sequence"/>
</dbReference>
<proteinExistence type="predicted"/>
<dbReference type="CDD" id="cd01324">
    <property type="entry name" value="cbb3_Oxidase_CcoQ"/>
    <property type="match status" value="1"/>
</dbReference>
<dbReference type="OrthoDB" id="9801588at2"/>
<feature type="transmembrane region" description="Helical" evidence="1">
    <location>
        <begin position="13"/>
        <end position="30"/>
    </location>
</feature>
<name>A0A5B0DYE0_9HYPH</name>
<sequence length="61" mass="7078">MSFYDTLRHFADSWGLLALVLNFLAVLVWVSRPNARQIYRSQADIPFKYDDKGGDDAQTRQ</sequence>
<keyword evidence="1" id="KW-0812">Transmembrane</keyword>
<keyword evidence="1" id="KW-1133">Transmembrane helix</keyword>
<keyword evidence="3" id="KW-1185">Reference proteome</keyword>
<dbReference type="RefSeq" id="WP_149296873.1">
    <property type="nucleotide sequence ID" value="NZ_VTWH01000001.1"/>
</dbReference>
<dbReference type="AlphaFoldDB" id="A0A5B0DYE0"/>
<keyword evidence="1" id="KW-0472">Membrane</keyword>
<dbReference type="InterPro" id="IPR008621">
    <property type="entry name" value="Cbb3-typ_cyt_oxidase_comp"/>
</dbReference>